<comment type="cofactor">
    <cofactor evidence="1">
        <name>FAD</name>
        <dbReference type="ChEBI" id="CHEBI:57692"/>
    </cofactor>
</comment>
<dbReference type="InterPro" id="IPR012675">
    <property type="entry name" value="Beta-grasp_dom_sf"/>
</dbReference>
<accession>A0ABV3EQD6</accession>
<keyword evidence="4" id="KW-0472">Membrane</keyword>
<dbReference type="PANTHER" id="PTHR47354:SF2">
    <property type="entry name" value="BLR2392 PROTEIN"/>
    <property type="match status" value="1"/>
</dbReference>
<keyword evidence="4" id="KW-0812">Transmembrane</keyword>
<dbReference type="InterPro" id="IPR008333">
    <property type="entry name" value="Cbr1-like_FAD-bd_dom"/>
</dbReference>
<keyword evidence="7" id="KW-0560">Oxidoreductase</keyword>
<gene>
    <name evidence="7" type="ORF">AB0D95_14410</name>
</gene>
<dbReference type="EMBL" id="JBEZNA010000028">
    <property type="protein sequence ID" value="MEU9578430.1"/>
    <property type="molecule type" value="Genomic_DNA"/>
</dbReference>
<organism evidence="7 8">
    <name type="scientific">Streptomyces chilikensis</name>
    <dbReference type="NCBI Taxonomy" id="1194079"/>
    <lineage>
        <taxon>Bacteria</taxon>
        <taxon>Bacillati</taxon>
        <taxon>Actinomycetota</taxon>
        <taxon>Actinomycetes</taxon>
        <taxon>Kitasatosporales</taxon>
        <taxon>Streptomycetaceae</taxon>
        <taxon>Streptomyces</taxon>
    </lineage>
</organism>
<dbReference type="EC" id="1.-.-.-" evidence="7"/>
<feature type="domain" description="2Fe-2S ferredoxin-type" evidence="5">
    <location>
        <begin position="238"/>
        <end position="340"/>
    </location>
</feature>
<name>A0ABV3EQD6_9ACTN</name>
<dbReference type="InterPro" id="IPR006058">
    <property type="entry name" value="2Fe2S_fd_BS"/>
</dbReference>
<protein>
    <submittedName>
        <fullName evidence="7">PDR/VanB family oxidoreductase</fullName>
        <ecNumber evidence="7">1.-.-.-</ecNumber>
    </submittedName>
</protein>
<dbReference type="Pfam" id="PF00970">
    <property type="entry name" value="FAD_binding_6"/>
    <property type="match status" value="1"/>
</dbReference>
<keyword evidence="3" id="KW-0411">Iron-sulfur</keyword>
<comment type="caution">
    <text evidence="7">The sequence shown here is derived from an EMBL/GenBank/DDBJ whole genome shotgun (WGS) entry which is preliminary data.</text>
</comment>
<evidence type="ECO:0000313" key="7">
    <source>
        <dbReference type="EMBL" id="MEU9578430.1"/>
    </source>
</evidence>
<reference evidence="7 8" key="1">
    <citation type="submission" date="2024-06" db="EMBL/GenBank/DDBJ databases">
        <title>The Natural Products Discovery Center: Release of the First 8490 Sequenced Strains for Exploring Actinobacteria Biosynthetic Diversity.</title>
        <authorList>
            <person name="Kalkreuter E."/>
            <person name="Kautsar S.A."/>
            <person name="Yang D."/>
            <person name="Bader C.D."/>
            <person name="Teijaro C.N."/>
            <person name="Fluegel L."/>
            <person name="Davis C.M."/>
            <person name="Simpson J.R."/>
            <person name="Lauterbach L."/>
            <person name="Steele A.D."/>
            <person name="Gui C."/>
            <person name="Meng S."/>
            <person name="Li G."/>
            <person name="Viehrig K."/>
            <person name="Ye F."/>
            <person name="Su P."/>
            <person name="Kiefer A.F."/>
            <person name="Nichols A."/>
            <person name="Cepeda A.J."/>
            <person name="Yan W."/>
            <person name="Fan B."/>
            <person name="Jiang Y."/>
            <person name="Adhikari A."/>
            <person name="Zheng C.-J."/>
            <person name="Schuster L."/>
            <person name="Cowan T.M."/>
            <person name="Smanski M.J."/>
            <person name="Chevrette M.G."/>
            <person name="De Carvalho L.P.S."/>
            <person name="Shen B."/>
        </authorList>
    </citation>
    <scope>NUCLEOTIDE SEQUENCE [LARGE SCALE GENOMIC DNA]</scope>
    <source>
        <strain evidence="7 8">NPDC048117</strain>
    </source>
</reference>
<dbReference type="SUPFAM" id="SSF54292">
    <property type="entry name" value="2Fe-2S ferredoxin-like"/>
    <property type="match status" value="1"/>
</dbReference>
<feature type="transmembrane region" description="Helical" evidence="4">
    <location>
        <begin position="115"/>
        <end position="134"/>
    </location>
</feature>
<dbReference type="PROSITE" id="PS51384">
    <property type="entry name" value="FAD_FR"/>
    <property type="match status" value="1"/>
</dbReference>
<evidence type="ECO:0000259" key="5">
    <source>
        <dbReference type="PROSITE" id="PS51085"/>
    </source>
</evidence>
<dbReference type="Proteomes" id="UP001551584">
    <property type="component" value="Unassembled WGS sequence"/>
</dbReference>
<evidence type="ECO:0000256" key="4">
    <source>
        <dbReference type="SAM" id="Phobius"/>
    </source>
</evidence>
<dbReference type="GO" id="GO:0016491">
    <property type="term" value="F:oxidoreductase activity"/>
    <property type="evidence" value="ECO:0007669"/>
    <property type="project" value="UniProtKB-KW"/>
</dbReference>
<evidence type="ECO:0000256" key="2">
    <source>
        <dbReference type="ARBA" id="ARBA00022714"/>
    </source>
</evidence>
<dbReference type="InterPro" id="IPR036010">
    <property type="entry name" value="2Fe-2S_ferredoxin-like_sf"/>
</dbReference>
<evidence type="ECO:0000313" key="8">
    <source>
        <dbReference type="Proteomes" id="UP001551584"/>
    </source>
</evidence>
<dbReference type="PROSITE" id="PS00197">
    <property type="entry name" value="2FE2S_FER_1"/>
    <property type="match status" value="1"/>
</dbReference>
<keyword evidence="2" id="KW-0001">2Fe-2S</keyword>
<dbReference type="CDD" id="cd00207">
    <property type="entry name" value="fer2"/>
    <property type="match status" value="1"/>
</dbReference>
<dbReference type="SUPFAM" id="SSF63380">
    <property type="entry name" value="Riboflavin synthase domain-like"/>
    <property type="match status" value="1"/>
</dbReference>
<dbReference type="Gene3D" id="3.10.20.30">
    <property type="match status" value="1"/>
</dbReference>
<dbReference type="Gene3D" id="2.40.30.10">
    <property type="entry name" value="Translation factors"/>
    <property type="match status" value="1"/>
</dbReference>
<keyword evidence="8" id="KW-1185">Reference proteome</keyword>
<dbReference type="InterPro" id="IPR050415">
    <property type="entry name" value="MRET"/>
</dbReference>
<keyword evidence="4" id="KW-1133">Transmembrane helix</keyword>
<dbReference type="Pfam" id="PF00111">
    <property type="entry name" value="Fer2"/>
    <property type="match status" value="1"/>
</dbReference>
<dbReference type="SUPFAM" id="SSF52343">
    <property type="entry name" value="Ferredoxin reductase-like, C-terminal NADP-linked domain"/>
    <property type="match status" value="1"/>
</dbReference>
<dbReference type="InterPro" id="IPR017927">
    <property type="entry name" value="FAD-bd_FR_type"/>
</dbReference>
<dbReference type="Gene3D" id="3.40.50.80">
    <property type="entry name" value="Nucleotide-binding domain of ferredoxin-NADP reductase (FNR) module"/>
    <property type="match status" value="1"/>
</dbReference>
<evidence type="ECO:0000256" key="1">
    <source>
        <dbReference type="ARBA" id="ARBA00001974"/>
    </source>
</evidence>
<dbReference type="RefSeq" id="WP_359272485.1">
    <property type="nucleotide sequence ID" value="NZ_JBEZNA010000028.1"/>
</dbReference>
<dbReference type="PANTHER" id="PTHR47354">
    <property type="entry name" value="NADH OXIDOREDUCTASE HCR"/>
    <property type="match status" value="1"/>
</dbReference>
<dbReference type="PRINTS" id="PR00409">
    <property type="entry name" value="PHDIOXRDTASE"/>
</dbReference>
<dbReference type="PROSITE" id="PS51085">
    <property type="entry name" value="2FE2S_FER_2"/>
    <property type="match status" value="1"/>
</dbReference>
<dbReference type="InterPro" id="IPR017938">
    <property type="entry name" value="Riboflavin_synthase-like_b-brl"/>
</dbReference>
<sequence>MAVQTQTRWQRARVIEVSDAAEGVRRIVLAPERPEHAAPGTHVDVELDVGNGVRRVRSYSVVRSADGGRRLTLSVRLSPTSSGGSAAMHRLRAGDELTVTAPLQNFPLAVGATRYVLVAGGIGVTALVAMASALRRRGADYELVLVGRSRAVMAYVDELAAEHGDRVRIHVDDEGTPLVVDDLVARIARTPAAAGTELYMCGPIGLMNAVSRSWTEHDLPATNLRFETFGSGGRHPAEEFLVRLPDLGREITVAPDTSILDALEAAGVETLSDCRKGECGLCLAKVVGSTGVVDHRDVFLSDSQKERSDRLCLCVSRAVAAPAEAGGGPGAPAVLSLRLT</sequence>
<evidence type="ECO:0000259" key="6">
    <source>
        <dbReference type="PROSITE" id="PS51384"/>
    </source>
</evidence>
<dbReference type="CDD" id="cd06185">
    <property type="entry name" value="PDR_like"/>
    <property type="match status" value="1"/>
</dbReference>
<dbReference type="InterPro" id="IPR001041">
    <property type="entry name" value="2Fe-2S_ferredoxin-type"/>
</dbReference>
<dbReference type="InterPro" id="IPR039261">
    <property type="entry name" value="FNR_nucleotide-bd"/>
</dbReference>
<evidence type="ECO:0000256" key="3">
    <source>
        <dbReference type="ARBA" id="ARBA00023014"/>
    </source>
</evidence>
<proteinExistence type="predicted"/>
<keyword evidence="2" id="KW-0479">Metal-binding</keyword>
<feature type="domain" description="FAD-binding FR-type" evidence="6">
    <location>
        <begin position="7"/>
        <end position="109"/>
    </location>
</feature>
<keyword evidence="2" id="KW-0408">Iron</keyword>